<dbReference type="OrthoDB" id="4343459at2759"/>
<dbReference type="InterPro" id="IPR001466">
    <property type="entry name" value="Beta-lactam-related"/>
</dbReference>
<dbReference type="Pfam" id="PF00144">
    <property type="entry name" value="Beta-lactamase"/>
    <property type="match status" value="1"/>
</dbReference>
<comment type="similarity">
    <text evidence="1">Belongs to the peptidase S12 family.</text>
</comment>
<dbReference type="AlphaFoldDB" id="A0A9W9F953"/>
<dbReference type="SUPFAM" id="SSF56601">
    <property type="entry name" value="beta-lactamase/transpeptidase-like"/>
    <property type="match status" value="1"/>
</dbReference>
<dbReference type="InterPro" id="IPR050491">
    <property type="entry name" value="AmpC-like"/>
</dbReference>
<reference evidence="3" key="1">
    <citation type="submission" date="2022-11" db="EMBL/GenBank/DDBJ databases">
        <authorList>
            <person name="Petersen C."/>
        </authorList>
    </citation>
    <scope>NUCLEOTIDE SEQUENCE</scope>
    <source>
        <strain evidence="3">IBT 34128</strain>
    </source>
</reference>
<feature type="domain" description="Beta-lactamase-related" evidence="2">
    <location>
        <begin position="26"/>
        <end position="404"/>
    </location>
</feature>
<dbReference type="Proteomes" id="UP001141434">
    <property type="component" value="Unassembled WGS sequence"/>
</dbReference>
<organism evidence="3 4">
    <name type="scientific">Penicillium alfredii</name>
    <dbReference type="NCBI Taxonomy" id="1506179"/>
    <lineage>
        <taxon>Eukaryota</taxon>
        <taxon>Fungi</taxon>
        <taxon>Dikarya</taxon>
        <taxon>Ascomycota</taxon>
        <taxon>Pezizomycotina</taxon>
        <taxon>Eurotiomycetes</taxon>
        <taxon>Eurotiomycetidae</taxon>
        <taxon>Eurotiales</taxon>
        <taxon>Aspergillaceae</taxon>
        <taxon>Penicillium</taxon>
    </lineage>
</organism>
<dbReference type="EMBL" id="JAPMSZ010000007">
    <property type="protein sequence ID" value="KAJ5095858.1"/>
    <property type="molecule type" value="Genomic_DNA"/>
</dbReference>
<proteinExistence type="inferred from homology"/>
<keyword evidence="4" id="KW-1185">Reference proteome</keyword>
<dbReference type="GeneID" id="81394964"/>
<dbReference type="InterPro" id="IPR012338">
    <property type="entry name" value="Beta-lactam/transpept-like"/>
</dbReference>
<reference evidence="3" key="2">
    <citation type="journal article" date="2023" name="IMA Fungus">
        <title>Comparative genomic study of the Penicillium genus elucidates a diverse pangenome and 15 lateral gene transfer events.</title>
        <authorList>
            <person name="Petersen C."/>
            <person name="Sorensen T."/>
            <person name="Nielsen M.R."/>
            <person name="Sondergaard T.E."/>
            <person name="Sorensen J.L."/>
            <person name="Fitzpatrick D.A."/>
            <person name="Frisvad J.C."/>
            <person name="Nielsen K.L."/>
        </authorList>
    </citation>
    <scope>NUCLEOTIDE SEQUENCE</scope>
    <source>
        <strain evidence="3">IBT 34128</strain>
    </source>
</reference>
<dbReference type="Gene3D" id="3.40.710.10">
    <property type="entry name" value="DD-peptidase/beta-lactamase superfamily"/>
    <property type="match status" value="1"/>
</dbReference>
<evidence type="ECO:0000259" key="2">
    <source>
        <dbReference type="Pfam" id="PF00144"/>
    </source>
</evidence>
<accession>A0A9W9F953</accession>
<evidence type="ECO:0000313" key="4">
    <source>
        <dbReference type="Proteomes" id="UP001141434"/>
    </source>
</evidence>
<evidence type="ECO:0000313" key="3">
    <source>
        <dbReference type="EMBL" id="KAJ5095858.1"/>
    </source>
</evidence>
<dbReference type="PANTHER" id="PTHR46825">
    <property type="entry name" value="D-ALANYL-D-ALANINE-CARBOXYPEPTIDASE/ENDOPEPTIDASE AMPH"/>
    <property type="match status" value="1"/>
</dbReference>
<gene>
    <name evidence="3" type="ORF">NUU61_005214</name>
</gene>
<protein>
    <recommendedName>
        <fullName evidence="2">Beta-lactamase-related domain-containing protein</fullName>
    </recommendedName>
</protein>
<name>A0A9W9F953_9EURO</name>
<evidence type="ECO:0000256" key="1">
    <source>
        <dbReference type="ARBA" id="ARBA00038215"/>
    </source>
</evidence>
<dbReference type="PANTHER" id="PTHR46825:SF14">
    <property type="entry name" value="BETA-LACTAMASE-RELATED DOMAIN-CONTAINING PROTEIN"/>
    <property type="match status" value="1"/>
</dbReference>
<sequence>MADPTHVSSTLLKRLEECLPQIHQIREICQTPSITFGVVHKGKVIFKKSIGHRDAEQQLQPDADTMYMIGSCSKMFTSAAAAILVDEGKLSWRDPIQMHVPDFNPEGDPRIGREADIIDCLRHSTGLTAPSMLCIGPRKTILTGEEDLIPLLNMMPTSDEKGQRFNREWSYNNYLVGLVAQAIQNLTGQRFADFVRERILDPLGMTRTAMKRSDVENDGNVAVPCVKLSDGRFVQGPEQSWPCEEHSPLLAATGMRSSLNDMLNWCIAVLAAERSENETHAAKQPNNPLRQMARVRRGYWTRPADDPDFSKDAAYGMGWFRAELPSSMLGAMSGNSESRDKDHQLHLRYILGKDAEPFQMIGHTGGMIGSIFSVFTFPETQSAVVTMTNGRDFGDASDFTAQLLIQALFDLKPSVDLTSWAKVEAGLAARYFREKIEQPWKEGRRLSDQERDPMVYLGHYCGFKGRFTLSVAYRHGICDAKLFVLFNYREASECPLSFYRQDVYSFFEQREDIRKTRAINAADHRQMLLEFKVNERADKALGLWWKWDTDAKAAWLERVG</sequence>
<comment type="caution">
    <text evidence="3">The sequence shown here is derived from an EMBL/GenBank/DDBJ whole genome shotgun (WGS) entry which is preliminary data.</text>
</comment>
<dbReference type="RefSeq" id="XP_056511409.1">
    <property type="nucleotide sequence ID" value="XM_056655796.1"/>
</dbReference>